<reference evidence="2" key="1">
    <citation type="journal article" date="2019" name="Int. J. Syst. Evol. Microbiol.">
        <title>The Global Catalogue of Microorganisms (GCM) 10K type strain sequencing project: providing services to taxonomists for standard genome sequencing and annotation.</title>
        <authorList>
            <consortium name="The Broad Institute Genomics Platform"/>
            <consortium name="The Broad Institute Genome Sequencing Center for Infectious Disease"/>
            <person name="Wu L."/>
            <person name="Ma J."/>
        </authorList>
    </citation>
    <scope>NUCLEOTIDE SEQUENCE [LARGE SCALE GENOMIC DNA]</scope>
    <source>
        <strain evidence="2">CGMCC 1.12192</strain>
    </source>
</reference>
<accession>A0ABV9R6S2</accession>
<organism evidence="1 2">
    <name type="scientific">Agromyces aurantiacus</name>
    <dbReference type="NCBI Taxonomy" id="165814"/>
    <lineage>
        <taxon>Bacteria</taxon>
        <taxon>Bacillati</taxon>
        <taxon>Actinomycetota</taxon>
        <taxon>Actinomycetes</taxon>
        <taxon>Micrococcales</taxon>
        <taxon>Microbacteriaceae</taxon>
        <taxon>Agromyces</taxon>
    </lineage>
</organism>
<comment type="caution">
    <text evidence="1">The sequence shown here is derived from an EMBL/GenBank/DDBJ whole genome shotgun (WGS) entry which is preliminary data.</text>
</comment>
<dbReference type="EMBL" id="JBHSJC010000001">
    <property type="protein sequence ID" value="MFC4829184.1"/>
    <property type="molecule type" value="Genomic_DNA"/>
</dbReference>
<keyword evidence="2" id="KW-1185">Reference proteome</keyword>
<proteinExistence type="predicted"/>
<evidence type="ECO:0000313" key="1">
    <source>
        <dbReference type="EMBL" id="MFC4829184.1"/>
    </source>
</evidence>
<sequence length="253" mass="26382">MTLPLPGTPPEPDGHAGETYGAVLVRASDADRAAVIDALRAIRFSGWVAAPDDGWLPVIGEPGDGTVAAGRRGVLEVAAALAERFATTAFAVRVRADRQLVLAAWTSGTELGRYSSDPSRDPGADDEVLAEPHGAEHADAFAIAVGRPEAAEKLAELLGEELDPDSVFESERLAGVLDLLGMPRWIVAAAALPRDIPTGPRARDLVRLGAGSPGAVGRLRGRAAAMARRRMPPPPAIADPPRAGDLGIDPWLL</sequence>
<protein>
    <submittedName>
        <fullName evidence="1">Uncharacterized protein</fullName>
    </submittedName>
</protein>
<dbReference type="RefSeq" id="WP_204392695.1">
    <property type="nucleotide sequence ID" value="NZ_JAFBBW010000001.1"/>
</dbReference>
<name>A0ABV9R6S2_9MICO</name>
<evidence type="ECO:0000313" key="2">
    <source>
        <dbReference type="Proteomes" id="UP001595960"/>
    </source>
</evidence>
<dbReference type="Proteomes" id="UP001595960">
    <property type="component" value="Unassembled WGS sequence"/>
</dbReference>
<gene>
    <name evidence="1" type="ORF">ACFPER_10305</name>
</gene>